<dbReference type="InterPro" id="IPR004294">
    <property type="entry name" value="Carotenoid_Oase"/>
</dbReference>
<comment type="cofactor">
    <cofactor evidence="5">
        <name>Fe(2+)</name>
        <dbReference type="ChEBI" id="CHEBI:29033"/>
    </cofactor>
    <text evidence="5">Binds 1 Fe(2+) ion per subunit.</text>
</comment>
<evidence type="ECO:0000256" key="1">
    <source>
        <dbReference type="ARBA" id="ARBA00006787"/>
    </source>
</evidence>
<evidence type="ECO:0000256" key="4">
    <source>
        <dbReference type="ARBA" id="ARBA00023004"/>
    </source>
</evidence>
<comment type="caution">
    <text evidence="6">The sequence shown here is derived from an EMBL/GenBank/DDBJ whole genome shotgun (WGS) entry which is preliminary data.</text>
</comment>
<proteinExistence type="inferred from homology"/>
<feature type="binding site" evidence="5">
    <location>
        <position position="298"/>
    </location>
    <ligand>
        <name>Fe cation</name>
        <dbReference type="ChEBI" id="CHEBI:24875"/>
        <note>catalytic</note>
    </ligand>
</feature>
<keyword evidence="4 5" id="KW-0408">Iron</keyword>
<evidence type="ECO:0000313" key="6">
    <source>
        <dbReference type="EMBL" id="KAL0314887.1"/>
    </source>
</evidence>
<sequence length="536" mass="59347">MEALFSSFLPRFPDCNLSSAVRIEKNPQTNIIAIYSFTNFHEPVMNLISNSAEGIKFKTMHMHTISMNKTDKQSLLANMFKSVDDFVCNHLDLPLRPSIDPKHVLSGNFSPVDELPPTPCEVVQGSLPSCLDGVYLRNGPNPQFIPRGPYHLFDGDGMLHMIKISKGKATFCSRYVKTYKYMVERDLGHPVFPSGFSSFNGLDGTRGSKRCTCESDLPYEIQVTSDGDIITIGRHDFHSSEPFLSVTAHPKIDPDTGETLAFRFHVVPPRLTFFRIGSDGRKGPDVPVFSMKSTALIHDFAVTKNYAIFNDGQMVISPLELLRGRPPMRVDPVKCRGWALSTVNAWEEDDGETIVVVASNLSSVEQALERLDLAQLTLEEIRISVKAKKVITRHPLSSKVLDMPVINPAYAGKKNRYAYAAVVATPMMIVGVVKLDLSLSSDDCCDCVVASRMYEAGCTGNEPFFVPNDAAADEDDGFLVTYVHDEISKESKFLIMDAKSPTLDIVAAVKLPGRVPTGFHGLFVSQSHLEKLCRDD</sequence>
<dbReference type="GO" id="GO:0010436">
    <property type="term" value="F:carotenoid dioxygenase activity"/>
    <property type="evidence" value="ECO:0007669"/>
    <property type="project" value="TreeGrafter"/>
</dbReference>
<dbReference type="PANTHER" id="PTHR10543">
    <property type="entry name" value="BETA-CAROTENE DIOXYGENASE"/>
    <property type="match status" value="1"/>
</dbReference>
<organism evidence="6">
    <name type="scientific">Sesamum angustifolium</name>
    <dbReference type="NCBI Taxonomy" id="2727405"/>
    <lineage>
        <taxon>Eukaryota</taxon>
        <taxon>Viridiplantae</taxon>
        <taxon>Streptophyta</taxon>
        <taxon>Embryophyta</taxon>
        <taxon>Tracheophyta</taxon>
        <taxon>Spermatophyta</taxon>
        <taxon>Magnoliopsida</taxon>
        <taxon>eudicotyledons</taxon>
        <taxon>Gunneridae</taxon>
        <taxon>Pentapetalae</taxon>
        <taxon>asterids</taxon>
        <taxon>lamiids</taxon>
        <taxon>Lamiales</taxon>
        <taxon>Pedaliaceae</taxon>
        <taxon>Sesamum</taxon>
    </lineage>
</organism>
<dbReference type="Pfam" id="PF03055">
    <property type="entry name" value="RPE65"/>
    <property type="match status" value="2"/>
</dbReference>
<protein>
    <submittedName>
        <fullName evidence="6">Carotenoid cleavage dioxygenase 4, chloroplastic</fullName>
    </submittedName>
</protein>
<accession>A0AAW2L8W9</accession>
<feature type="binding site" evidence="5">
    <location>
        <position position="249"/>
    </location>
    <ligand>
        <name>Fe cation</name>
        <dbReference type="ChEBI" id="CHEBI:24875"/>
        <note>catalytic</note>
    </ligand>
</feature>
<evidence type="ECO:0000256" key="5">
    <source>
        <dbReference type="PIRSR" id="PIRSR604294-1"/>
    </source>
</evidence>
<reference evidence="6" key="1">
    <citation type="submission" date="2020-06" db="EMBL/GenBank/DDBJ databases">
        <authorList>
            <person name="Li T."/>
            <person name="Hu X."/>
            <person name="Zhang T."/>
            <person name="Song X."/>
            <person name="Zhang H."/>
            <person name="Dai N."/>
            <person name="Sheng W."/>
            <person name="Hou X."/>
            <person name="Wei L."/>
        </authorList>
    </citation>
    <scope>NUCLEOTIDE SEQUENCE</scope>
    <source>
        <strain evidence="6">G01</strain>
        <tissue evidence="6">Leaf</tissue>
    </source>
</reference>
<reference evidence="6" key="2">
    <citation type="journal article" date="2024" name="Plant">
        <title>Genomic evolution and insights into agronomic trait innovations of Sesamum species.</title>
        <authorList>
            <person name="Miao H."/>
            <person name="Wang L."/>
            <person name="Qu L."/>
            <person name="Liu H."/>
            <person name="Sun Y."/>
            <person name="Le M."/>
            <person name="Wang Q."/>
            <person name="Wei S."/>
            <person name="Zheng Y."/>
            <person name="Lin W."/>
            <person name="Duan Y."/>
            <person name="Cao H."/>
            <person name="Xiong S."/>
            <person name="Wang X."/>
            <person name="Wei L."/>
            <person name="Li C."/>
            <person name="Ma Q."/>
            <person name="Ju M."/>
            <person name="Zhao R."/>
            <person name="Li G."/>
            <person name="Mu C."/>
            <person name="Tian Q."/>
            <person name="Mei H."/>
            <person name="Zhang T."/>
            <person name="Gao T."/>
            <person name="Zhang H."/>
        </authorList>
    </citation>
    <scope>NUCLEOTIDE SEQUENCE</scope>
    <source>
        <strain evidence="6">G01</strain>
    </source>
</reference>
<evidence type="ECO:0000256" key="2">
    <source>
        <dbReference type="ARBA" id="ARBA00022723"/>
    </source>
</evidence>
<gene>
    <name evidence="6" type="ORF">Sangu_2333100</name>
</gene>
<dbReference type="PANTHER" id="PTHR10543:SF46">
    <property type="entry name" value="CAROTENOID CLEAVAGE DIOXYGENASE 4, CHLOROPLASTIC-RELATED"/>
    <property type="match status" value="1"/>
</dbReference>
<name>A0AAW2L8W9_9LAMI</name>
<dbReference type="GO" id="GO:0016121">
    <property type="term" value="P:carotene catabolic process"/>
    <property type="evidence" value="ECO:0007669"/>
    <property type="project" value="TreeGrafter"/>
</dbReference>
<dbReference type="EMBL" id="JACGWK010000015">
    <property type="protein sequence ID" value="KAL0314887.1"/>
    <property type="molecule type" value="Genomic_DNA"/>
</dbReference>
<evidence type="ECO:0000256" key="3">
    <source>
        <dbReference type="ARBA" id="ARBA00022964"/>
    </source>
</evidence>
<comment type="similarity">
    <text evidence="1">Belongs to the carotenoid oxygenase family.</text>
</comment>
<dbReference type="GO" id="GO:0009570">
    <property type="term" value="C:chloroplast stroma"/>
    <property type="evidence" value="ECO:0007669"/>
    <property type="project" value="TreeGrafter"/>
</dbReference>
<keyword evidence="2 5" id="KW-0479">Metal-binding</keyword>
<dbReference type="AlphaFoldDB" id="A0AAW2L8W9"/>
<keyword evidence="3 6" id="KW-0560">Oxidoreductase</keyword>
<dbReference type="GO" id="GO:0046872">
    <property type="term" value="F:metal ion binding"/>
    <property type="evidence" value="ECO:0007669"/>
    <property type="project" value="UniProtKB-KW"/>
</dbReference>
<keyword evidence="3 6" id="KW-0223">Dioxygenase</keyword>
<feature type="binding site" evidence="5">
    <location>
        <position position="520"/>
    </location>
    <ligand>
        <name>Fe cation</name>
        <dbReference type="ChEBI" id="CHEBI:24875"/>
        <note>catalytic</note>
    </ligand>
</feature>